<dbReference type="GO" id="GO:0046872">
    <property type="term" value="F:metal ion binding"/>
    <property type="evidence" value="ECO:0007669"/>
    <property type="project" value="UniProtKB-KW"/>
</dbReference>
<keyword evidence="1" id="KW-0479">Metal-binding</keyword>
<reference evidence="6 7" key="1">
    <citation type="submission" date="2013-02" db="EMBL/GenBank/DDBJ databases">
        <title>The Genome Sequence of Lactobacillus catenaformis F0143.</title>
        <authorList>
            <consortium name="The Broad Institute Genome Sequencing Platform"/>
            <person name="Earl A."/>
            <person name="Ward D."/>
            <person name="Feldgarden M."/>
            <person name="Gevers D."/>
            <person name="Izard J."/>
            <person name="Blanton J.M."/>
            <person name="Mathney J."/>
            <person name="Dewhirst F.E."/>
            <person name="Young S.K."/>
            <person name="Zeng Q."/>
            <person name="Gargeya S."/>
            <person name="Fitzgerald M."/>
            <person name="Haas B."/>
            <person name="Abouelleil A."/>
            <person name="Alvarado L."/>
            <person name="Arachchi H.M."/>
            <person name="Berlin A."/>
            <person name="Chapman S.B."/>
            <person name="Gearin G."/>
            <person name="Goldberg J."/>
            <person name="Griggs A."/>
            <person name="Gujja S."/>
            <person name="Hansen M."/>
            <person name="Heiman D."/>
            <person name="Howarth C."/>
            <person name="Larimer J."/>
            <person name="Lui A."/>
            <person name="MacDonald P.J.P."/>
            <person name="McCowen C."/>
            <person name="Montmayeur A."/>
            <person name="Murphy C."/>
            <person name="Neiman D."/>
            <person name="Pearson M."/>
            <person name="Priest M."/>
            <person name="Roberts A."/>
            <person name="Saif S."/>
            <person name="Shea T."/>
            <person name="Sisk P."/>
            <person name="Stolte C."/>
            <person name="Sykes S."/>
            <person name="Wortman J."/>
            <person name="Nusbaum C."/>
            <person name="Birren B."/>
        </authorList>
    </citation>
    <scope>NUCLEOTIDE SEQUENCE [LARGE SCALE GENOMIC DNA]</scope>
    <source>
        <strain evidence="6 7">OT 569</strain>
    </source>
</reference>
<protein>
    <recommendedName>
        <fullName evidence="5">Calcineurin-like phosphoesterase domain-containing protein</fullName>
    </recommendedName>
</protein>
<name>M2NGA4_9FIRM</name>
<dbReference type="AlphaFoldDB" id="M2NGA4"/>
<organism evidence="6 7">
    <name type="scientific">Eggerthia catenaformis OT 569 = DSM 20559</name>
    <dbReference type="NCBI Taxonomy" id="999415"/>
    <lineage>
        <taxon>Bacteria</taxon>
        <taxon>Bacillati</taxon>
        <taxon>Bacillota</taxon>
        <taxon>Erysipelotrichia</taxon>
        <taxon>Erysipelotrichales</taxon>
        <taxon>Coprobacillaceae</taxon>
        <taxon>Eggerthia</taxon>
    </lineage>
</organism>
<comment type="caution">
    <text evidence="6">The sequence shown here is derived from an EMBL/GenBank/DDBJ whole genome shotgun (WGS) entry which is preliminary data.</text>
</comment>
<dbReference type="BioCyc" id="ECAT999415-HMP:GTTI-441-MONOMER"/>
<comment type="similarity">
    <text evidence="4">Belongs to the cyclic nucleotide phosphodiesterase class-III family.</text>
</comment>
<accession>M2NGA4</accession>
<dbReference type="InterPro" id="IPR004843">
    <property type="entry name" value="Calcineurin-like_PHP"/>
</dbReference>
<feature type="domain" description="Calcineurin-like phosphoesterase" evidence="5">
    <location>
        <begin position="192"/>
        <end position="407"/>
    </location>
</feature>
<keyword evidence="3" id="KW-0408">Iron</keyword>
<dbReference type="eggNOG" id="ENOG5033ZAG">
    <property type="taxonomic scope" value="Bacteria"/>
</dbReference>
<proteinExistence type="inferred from homology"/>
<evidence type="ECO:0000256" key="1">
    <source>
        <dbReference type="ARBA" id="ARBA00022723"/>
    </source>
</evidence>
<evidence type="ECO:0000256" key="3">
    <source>
        <dbReference type="ARBA" id="ARBA00023004"/>
    </source>
</evidence>
<dbReference type="GO" id="GO:0016787">
    <property type="term" value="F:hydrolase activity"/>
    <property type="evidence" value="ECO:0007669"/>
    <property type="project" value="UniProtKB-KW"/>
</dbReference>
<dbReference type="Pfam" id="PF00149">
    <property type="entry name" value="Metallophos"/>
    <property type="match status" value="1"/>
</dbReference>
<gene>
    <name evidence="6" type="ORF">HMPREF9943_00431</name>
</gene>
<dbReference type="PANTHER" id="PTHR42988:SF2">
    <property type="entry name" value="CYCLIC NUCLEOTIDE PHOSPHODIESTERASE CBUA0032-RELATED"/>
    <property type="match status" value="1"/>
</dbReference>
<dbReference type="Gene3D" id="3.60.21.10">
    <property type="match status" value="1"/>
</dbReference>
<evidence type="ECO:0000256" key="4">
    <source>
        <dbReference type="ARBA" id="ARBA00025742"/>
    </source>
</evidence>
<keyword evidence="2" id="KW-0378">Hydrolase</keyword>
<dbReference type="PANTHER" id="PTHR42988">
    <property type="entry name" value="PHOSPHOHYDROLASE"/>
    <property type="match status" value="1"/>
</dbReference>
<sequence>MNELDYLLYFYNYIYSDEPSIDRSFQVDYVQFDGFKNWLINHNIYIDAIMKINEAMFNLAKSAKSASKIEQLLHINLTEELLKIKHQYEHMIHVVFFKGNDDFPTFSIEKENVVFHYIENALDEHYLSLTDPSQPFLFGIFHADEYPGALIFTKDKQRFFKMNDENDISALSDLLDDPCLFEYKETGYSYYIHLSDTHFNSRKYKALECLYESLNILTSLIKTDHQLKVFITGDLMNTPNEKNMYMANDFMHTVKKHYHADVTFILGNHDMITAGLSMSTREKTKAIAYLLGEKIKILEDDKIILLKIDSNMSGNFARGRIGERQLAEIEYELSDVEHLEEYTIAALLHHHVYPVTKADFIKRKWNEKFIIGKLMDSSKSLIDSQKFIDWLEKHHIHYVFHGHKHVPFLLNKHNSYVISAGSATGTLKESESRYLSYNLLKYDYIKKQFVSCFIFYKDKKESKKLRIETYLMEEK</sequence>
<dbReference type="OrthoDB" id="1649021at2"/>
<dbReference type="InterPro" id="IPR050884">
    <property type="entry name" value="CNP_phosphodiesterase-III"/>
</dbReference>
<dbReference type="SUPFAM" id="SSF56300">
    <property type="entry name" value="Metallo-dependent phosphatases"/>
    <property type="match status" value="1"/>
</dbReference>
<dbReference type="InterPro" id="IPR029052">
    <property type="entry name" value="Metallo-depent_PP-like"/>
</dbReference>
<keyword evidence="7" id="KW-1185">Reference proteome</keyword>
<evidence type="ECO:0000259" key="5">
    <source>
        <dbReference type="Pfam" id="PF00149"/>
    </source>
</evidence>
<dbReference type="Proteomes" id="UP000011758">
    <property type="component" value="Unassembled WGS sequence"/>
</dbReference>
<evidence type="ECO:0000313" key="6">
    <source>
        <dbReference type="EMBL" id="EMD17278.1"/>
    </source>
</evidence>
<dbReference type="STRING" id="999415.HMPREF9943_00431"/>
<dbReference type="RefSeq" id="WP_004801632.1">
    <property type="nucleotide sequence ID" value="NZ_AUGJ01000015.1"/>
</dbReference>
<dbReference type="EMBL" id="AGEJ01000008">
    <property type="protein sequence ID" value="EMD17278.1"/>
    <property type="molecule type" value="Genomic_DNA"/>
</dbReference>
<evidence type="ECO:0000256" key="2">
    <source>
        <dbReference type="ARBA" id="ARBA00022801"/>
    </source>
</evidence>
<evidence type="ECO:0000313" key="7">
    <source>
        <dbReference type="Proteomes" id="UP000011758"/>
    </source>
</evidence>